<proteinExistence type="inferred from homology"/>
<evidence type="ECO:0000259" key="3">
    <source>
        <dbReference type="Pfam" id="PF00881"/>
    </source>
</evidence>
<dbReference type="Gene3D" id="3.40.109.10">
    <property type="entry name" value="NADH Oxidase"/>
    <property type="match status" value="1"/>
</dbReference>
<organism evidence="4 5">
    <name type="scientific">Sandarakinorhabdus fusca</name>
    <dbReference type="NCBI Taxonomy" id="1439888"/>
    <lineage>
        <taxon>Bacteria</taxon>
        <taxon>Pseudomonadati</taxon>
        <taxon>Pseudomonadota</taxon>
        <taxon>Alphaproteobacteria</taxon>
        <taxon>Sphingomonadales</taxon>
        <taxon>Sphingosinicellaceae</taxon>
        <taxon>Sandarakinorhabdus</taxon>
    </lineage>
</organism>
<keyword evidence="2" id="KW-0560">Oxidoreductase</keyword>
<dbReference type="SUPFAM" id="SSF55469">
    <property type="entry name" value="FMN-dependent nitroreductase-like"/>
    <property type="match status" value="1"/>
</dbReference>
<sequence length="236" mass="25608">MTTDATAGFDVASFDAVVMGRRSIRGFRPEPVPKALIREILALALRAPSSLNTQPWNFTVVTGAPLDRIRAGNTERNLAGVPSSREFRAQEDYAGVHRERQVGIAKQLFGAMGIERHDQAARRDWVLRGFRQFDAPVSIVVTYDRAVHGGDIGPFDCGAVTNALVNAAWSRGLGCVINSQGIMQSPVVREHAGIADDQVIMICVAMGWPDDDFPANAVVSQRKSVDEAAVFVGFDD</sequence>
<dbReference type="CDD" id="cd02136">
    <property type="entry name" value="PnbA_NfnB-like"/>
    <property type="match status" value="1"/>
</dbReference>
<dbReference type="RefSeq" id="WP_152576988.1">
    <property type="nucleotide sequence ID" value="NZ_JAATJI010000001.1"/>
</dbReference>
<gene>
    <name evidence="4" type="ORF">F3168_04960</name>
</gene>
<dbReference type="InterPro" id="IPR029479">
    <property type="entry name" value="Nitroreductase"/>
</dbReference>
<dbReference type="GO" id="GO:0016491">
    <property type="term" value="F:oxidoreductase activity"/>
    <property type="evidence" value="ECO:0007669"/>
    <property type="project" value="UniProtKB-KW"/>
</dbReference>
<name>A0A7C9GU77_9SPHN</name>
<accession>A0A7C9GU77</accession>
<dbReference type="PANTHER" id="PTHR43673:SF10">
    <property type="entry name" value="NADH DEHYDROGENASE_NAD(P)H NITROREDUCTASE XCC3605-RELATED"/>
    <property type="match status" value="1"/>
</dbReference>
<keyword evidence="5" id="KW-1185">Reference proteome</keyword>
<dbReference type="EMBL" id="WIOL01000001">
    <property type="protein sequence ID" value="MQT16609.1"/>
    <property type="molecule type" value="Genomic_DNA"/>
</dbReference>
<dbReference type="Proteomes" id="UP000481327">
    <property type="component" value="Unassembled WGS sequence"/>
</dbReference>
<comment type="similarity">
    <text evidence="1">Belongs to the nitroreductase family.</text>
</comment>
<feature type="domain" description="Nitroreductase" evidence="3">
    <location>
        <begin position="19"/>
        <end position="208"/>
    </location>
</feature>
<evidence type="ECO:0000313" key="4">
    <source>
        <dbReference type="EMBL" id="MQT16609.1"/>
    </source>
</evidence>
<protein>
    <submittedName>
        <fullName evidence="4">Nitroreductase</fullName>
    </submittedName>
</protein>
<dbReference type="PANTHER" id="PTHR43673">
    <property type="entry name" value="NAD(P)H NITROREDUCTASE YDGI-RELATED"/>
    <property type="match status" value="1"/>
</dbReference>
<dbReference type="InterPro" id="IPR000415">
    <property type="entry name" value="Nitroreductase-like"/>
</dbReference>
<evidence type="ECO:0000313" key="5">
    <source>
        <dbReference type="Proteomes" id="UP000481327"/>
    </source>
</evidence>
<evidence type="ECO:0000256" key="1">
    <source>
        <dbReference type="ARBA" id="ARBA00007118"/>
    </source>
</evidence>
<evidence type="ECO:0000256" key="2">
    <source>
        <dbReference type="ARBA" id="ARBA00023002"/>
    </source>
</evidence>
<reference evidence="4 5" key="1">
    <citation type="submission" date="2019-09" db="EMBL/GenBank/DDBJ databases">
        <title>Polymorphobacter sp. isolated from a lake in China.</title>
        <authorList>
            <person name="Liu Z."/>
        </authorList>
    </citation>
    <scope>NUCLEOTIDE SEQUENCE [LARGE SCALE GENOMIC DNA]</scope>
    <source>
        <strain evidence="4 5">D40P</strain>
    </source>
</reference>
<dbReference type="OrthoDB" id="9802510at2"/>
<comment type="caution">
    <text evidence="4">The sequence shown here is derived from an EMBL/GenBank/DDBJ whole genome shotgun (WGS) entry which is preliminary data.</text>
</comment>
<dbReference type="Pfam" id="PF00881">
    <property type="entry name" value="Nitroreductase"/>
    <property type="match status" value="1"/>
</dbReference>
<dbReference type="AlphaFoldDB" id="A0A7C9GU77"/>